<dbReference type="SUPFAM" id="SSF52540">
    <property type="entry name" value="P-loop containing nucleoside triphosphate hydrolases"/>
    <property type="match status" value="1"/>
</dbReference>
<dbReference type="InterPro" id="IPR005331">
    <property type="entry name" value="Sulfotransferase"/>
</dbReference>
<proteinExistence type="predicted"/>
<sequence length="239" mass="28284">MIISHQHKLVILSPWKTASQTIRVRLQDIDQSPYPKSFHFNPHLNRVVHQHLILSDFMCLPEASLGYRIAVFVRNPYDRVFSGFQQVMRDTQMQPRQKFPAEWIHQLVTQQIADNFEDMCMAAYDLNRWFAKLPAHKILDSGRNTNLFLHPCHYWTHRLDLQAVDFIGKVENFEEDFQRLCETFDLTPVSNQSVNQTHIQNLPASQNDYRYAALFHKDNIAKINAIFQRDFDLFDYVTM</sequence>
<protein>
    <submittedName>
        <fullName evidence="1">Sulfotransferase family 2 domain-containing protein</fullName>
    </submittedName>
</protein>
<evidence type="ECO:0000313" key="1">
    <source>
        <dbReference type="EMBL" id="MBC3872540.1"/>
    </source>
</evidence>
<reference evidence="1 2" key="1">
    <citation type="submission" date="2020-08" db="EMBL/GenBank/DDBJ databases">
        <title>Novel species isolated from subtropical streams in China.</title>
        <authorList>
            <person name="Lu H."/>
        </authorList>
    </citation>
    <scope>NUCLEOTIDE SEQUENCE [LARGE SCALE GENOMIC DNA]</scope>
    <source>
        <strain evidence="1 2">LX15W</strain>
    </source>
</reference>
<dbReference type="EMBL" id="JACOGA010000002">
    <property type="protein sequence ID" value="MBC3872540.1"/>
    <property type="molecule type" value="Genomic_DNA"/>
</dbReference>
<dbReference type="RefSeq" id="WP_186940532.1">
    <property type="nucleotide sequence ID" value="NZ_JACOGA010000002.1"/>
</dbReference>
<accession>A0ABR6Y7F5</accession>
<evidence type="ECO:0000313" key="2">
    <source>
        <dbReference type="Proteomes" id="UP000624279"/>
    </source>
</evidence>
<dbReference type="Proteomes" id="UP000624279">
    <property type="component" value="Unassembled WGS sequence"/>
</dbReference>
<comment type="caution">
    <text evidence="1">The sequence shown here is derived from an EMBL/GenBank/DDBJ whole genome shotgun (WGS) entry which is preliminary data.</text>
</comment>
<dbReference type="Gene3D" id="3.40.50.300">
    <property type="entry name" value="P-loop containing nucleotide triphosphate hydrolases"/>
    <property type="match status" value="1"/>
</dbReference>
<dbReference type="Pfam" id="PF03567">
    <property type="entry name" value="Sulfotransfer_2"/>
    <property type="match status" value="1"/>
</dbReference>
<dbReference type="InterPro" id="IPR027417">
    <property type="entry name" value="P-loop_NTPase"/>
</dbReference>
<gene>
    <name evidence="1" type="ORF">H8K55_02985</name>
</gene>
<name>A0ABR6Y7F5_9BURK</name>
<keyword evidence="2" id="KW-1185">Reference proteome</keyword>
<organism evidence="1 2">
    <name type="scientific">Undibacterium flavidum</name>
    <dbReference type="NCBI Taxonomy" id="2762297"/>
    <lineage>
        <taxon>Bacteria</taxon>
        <taxon>Pseudomonadati</taxon>
        <taxon>Pseudomonadota</taxon>
        <taxon>Betaproteobacteria</taxon>
        <taxon>Burkholderiales</taxon>
        <taxon>Oxalobacteraceae</taxon>
        <taxon>Undibacterium</taxon>
    </lineage>
</organism>